<evidence type="ECO:0000256" key="6">
    <source>
        <dbReference type="ARBA" id="ARBA00023026"/>
    </source>
</evidence>
<feature type="domain" description="Hedgehog/Intein (Hint)" evidence="9">
    <location>
        <begin position="1445"/>
        <end position="1583"/>
    </location>
</feature>
<evidence type="ECO:0000256" key="7">
    <source>
        <dbReference type="ARBA" id="ARBA00023136"/>
    </source>
</evidence>
<dbReference type="InterPro" id="IPR001343">
    <property type="entry name" value="Hemolysn_Ca-bd"/>
</dbReference>
<feature type="compositionally biased region" description="Polar residues" evidence="8">
    <location>
        <begin position="476"/>
        <end position="494"/>
    </location>
</feature>
<evidence type="ECO:0000256" key="2">
    <source>
        <dbReference type="ARBA" id="ARBA00004613"/>
    </source>
</evidence>
<evidence type="ECO:0000313" key="10">
    <source>
        <dbReference type="EMBL" id="PYC48567.1"/>
    </source>
</evidence>
<protein>
    <recommendedName>
        <fullName evidence="9">Hedgehog/Intein (Hint) domain-containing protein</fullName>
    </recommendedName>
</protein>
<feature type="compositionally biased region" description="Low complexity" evidence="8">
    <location>
        <begin position="437"/>
        <end position="454"/>
    </location>
</feature>
<dbReference type="GO" id="GO:0090729">
    <property type="term" value="F:toxin activity"/>
    <property type="evidence" value="ECO:0007669"/>
    <property type="project" value="UniProtKB-KW"/>
</dbReference>
<dbReference type="InterPro" id="IPR018511">
    <property type="entry name" value="Hemolysin-typ_Ca-bd_CS"/>
</dbReference>
<evidence type="ECO:0000256" key="5">
    <source>
        <dbReference type="ARBA" id="ARBA00022737"/>
    </source>
</evidence>
<evidence type="ECO:0000313" key="11">
    <source>
        <dbReference type="Proteomes" id="UP000248012"/>
    </source>
</evidence>
<dbReference type="EMBL" id="QFVT01000003">
    <property type="protein sequence ID" value="PYC48567.1"/>
    <property type="molecule type" value="Genomic_DNA"/>
</dbReference>
<evidence type="ECO:0000256" key="3">
    <source>
        <dbReference type="ARBA" id="ARBA00022525"/>
    </source>
</evidence>
<dbReference type="GO" id="GO:0005509">
    <property type="term" value="F:calcium ion binding"/>
    <property type="evidence" value="ECO:0007669"/>
    <property type="project" value="InterPro"/>
</dbReference>
<feature type="region of interest" description="Disordered" evidence="8">
    <location>
        <begin position="1320"/>
        <end position="1343"/>
    </location>
</feature>
<proteinExistence type="predicted"/>
<feature type="region of interest" description="Disordered" evidence="8">
    <location>
        <begin position="534"/>
        <end position="556"/>
    </location>
</feature>
<comment type="caution">
    <text evidence="10">The sequence shown here is derived from an EMBL/GenBank/DDBJ whole genome shotgun (WGS) entry which is preliminary data.</text>
</comment>
<dbReference type="PRINTS" id="PR00313">
    <property type="entry name" value="CABNDNGRPT"/>
</dbReference>
<dbReference type="PANTHER" id="PTHR38340">
    <property type="entry name" value="S-LAYER PROTEIN"/>
    <property type="match status" value="1"/>
</dbReference>
<name>A0A2V4NQ46_9RHOB</name>
<dbReference type="GO" id="GO:0005576">
    <property type="term" value="C:extracellular region"/>
    <property type="evidence" value="ECO:0007669"/>
    <property type="project" value="UniProtKB-SubCell"/>
</dbReference>
<keyword evidence="7" id="KW-0472">Membrane</keyword>
<dbReference type="SUPFAM" id="SSF51294">
    <property type="entry name" value="Hedgehog/intein (Hint) domain"/>
    <property type="match status" value="1"/>
</dbReference>
<evidence type="ECO:0000256" key="4">
    <source>
        <dbReference type="ARBA" id="ARBA00022656"/>
    </source>
</evidence>
<keyword evidence="11" id="KW-1185">Reference proteome</keyword>
<accession>A0A2V4NQ46</accession>
<dbReference type="SUPFAM" id="SSF51120">
    <property type="entry name" value="beta-Roll"/>
    <property type="match status" value="7"/>
</dbReference>
<dbReference type="InterPro" id="IPR028992">
    <property type="entry name" value="Hedgehog/Intein_dom"/>
</dbReference>
<dbReference type="PRINTS" id="PR01488">
    <property type="entry name" value="RTXTOXINA"/>
</dbReference>
<dbReference type="Gene3D" id="2.170.16.10">
    <property type="entry name" value="Hedgehog/Intein (Hint) domain"/>
    <property type="match status" value="1"/>
</dbReference>
<gene>
    <name evidence="10" type="ORF">DI396_06270</name>
</gene>
<organism evidence="10 11">
    <name type="scientific">Litorivita pollutaquae</name>
    <dbReference type="NCBI Taxonomy" id="2200892"/>
    <lineage>
        <taxon>Bacteria</taxon>
        <taxon>Pseudomonadati</taxon>
        <taxon>Pseudomonadota</taxon>
        <taxon>Alphaproteobacteria</taxon>
        <taxon>Rhodobacterales</taxon>
        <taxon>Paracoccaceae</taxon>
        <taxon>Litorivita</taxon>
    </lineage>
</organism>
<feature type="region of interest" description="Disordered" evidence="8">
    <location>
        <begin position="1165"/>
        <end position="1186"/>
    </location>
</feature>
<feature type="region of interest" description="Disordered" evidence="8">
    <location>
        <begin position="407"/>
        <end position="494"/>
    </location>
</feature>
<evidence type="ECO:0000256" key="8">
    <source>
        <dbReference type="SAM" id="MobiDB-lite"/>
    </source>
</evidence>
<dbReference type="Pfam" id="PF13403">
    <property type="entry name" value="Hint_2"/>
    <property type="match status" value="1"/>
</dbReference>
<dbReference type="PROSITE" id="PS00330">
    <property type="entry name" value="HEMOLYSIN_CALCIUM"/>
    <property type="match status" value="12"/>
</dbReference>
<feature type="compositionally biased region" description="Polar residues" evidence="8">
    <location>
        <begin position="541"/>
        <end position="556"/>
    </location>
</feature>
<dbReference type="RefSeq" id="WP_110795299.1">
    <property type="nucleotide sequence ID" value="NZ_KZ826482.1"/>
</dbReference>
<dbReference type="PANTHER" id="PTHR38340:SF1">
    <property type="entry name" value="S-LAYER PROTEIN"/>
    <property type="match status" value="1"/>
</dbReference>
<dbReference type="OrthoDB" id="6305173at2"/>
<evidence type="ECO:0000256" key="1">
    <source>
        <dbReference type="ARBA" id="ARBA00004370"/>
    </source>
</evidence>
<feature type="compositionally biased region" description="Gly residues" evidence="8">
    <location>
        <begin position="1165"/>
        <end position="1174"/>
    </location>
</feature>
<dbReference type="InterPro" id="IPR011049">
    <property type="entry name" value="Serralysin-like_metalloprot_C"/>
</dbReference>
<sequence length="1630" mass="163873">MPTGYLVSLGDGALNTGDVVDTGSTVFTTDQVLGSGSVTWVGRTGRWDRTTGTQTTNGTYYLGQDGNVYFIFDSQPYTFESGTAATTPAYAQPNGVVDGTAGDDLIDASYEDISFEQVDDGTGSNADSVEAGAGDDTVLSGLGNDTVQAGSGADNVNSGAGNDTVYGDFGADLIDGGTGDDVLYGGGGSVDGTLATSETLEWDLQGNDGANLAGGFTQDTGVIDVTFSVTNDGNNNPIYQVESSDTQYVAPGEDFDPQSALYLYGNGDDATSTVSLNFAANNPAYDDAVENVAFRINDIDWGAGNHRDIITITALDANGDPVDVIITPGGGDAVSGNTITANDVADSNSDLSGSALIEIAGPVSDISISYSNGLSGTQGIWVTDVNFDSIVVDDGADTINGGAGNDYIDGGTGDDVLNGGEDSDTILGGEGDDNLQGGDAADTLDGGTGDDTMAGGSGADDITGGEGNDVIKGDGDSQQISTESLNWSSQAADGTTLTEAFTQNTGEMNVTVSGTDDGNNDPVWAIESSDQAYVAGGEPMSDSSNLSMSGQGDGATSTTTIDFAAASGSSANDEVENVVFRINDVDWASNNHRDIVTVTAIDAAGNPVTVTLTPDSSASVSGNTVTAGDVGTDPDDAAGSVLVEIAGPVSSISIAYANGDTNTQAVWVSDVHFDVMEPTVAGDDTIDAGDGDDTIFGDGGADNILAGDGADVVDAGIGNDTVDGGADDDTLLGGDGDDLIDGGTGDDYHHGGDGNDTFMGSEGADTFNGDEGMDFIDYSQSDAAVNVDLSNNTFSGGHATGDVNEGGVDGLIGSDFDDALTGNDGMGVETVNHIYGGAGNDTIDGRGGDDSLFGGTGDDSILGGAGADLIDGGDGDDTLSIGGGDTALGGGGDDLFVIDTGTMDGNDLTVDGGESSETTGDSMQLSGVQNIVYDNLDPENGTVTFLDGAQLSFSNIETTTVTDRDGVVSGTAGGDLIDASYTGDPDGDVVDGNDAILVGQVGDDDSIEAGAGDDTILAGLGDDAAHGGTGADDIDGGAGDDTLWGDAGDDTLTGGAGADILYGGDNNDVFVINGAGLGDDTIVGGEGGATNVDTIDLSGMSGPVTIVFNGDKSGLISDGISTISFSEIEHLILPDDADMVDMVGDSTGITVDAMAGDDTVTGGAGGDIVAGGDGNDSLTGNAGDDSLTGGAGADTLAGGTGADTLSGGGGNDVIAGGTGADDMTGGAGADTFAIEDNFGTDHIDGSEAGTDYDSLDFSAMTGGIDLSATTGESGTATDGSSTLTFDEIEGLVLTDFNDTVDGTLNFDDWTVDAGDGDDSITLGDGNDTMTAGDGNDTLTGGEGNDEYYGGLGNDEIYLAGGDYAEGGDGDDLFILSDLAGSTGDIDIIGGEGGETNGDVLSVAGLADMSTLVITDPDGVNGGMNGSVALLDGSGTVNFQNIERIICFTPGARIMTPHGERAIETLRAGDMVITRDHGPQPIRWMGQRTVNGRGNFAPIALNSNVMQGARRPLLVSPQHRILFTGFHAELLFGASEVLVAAKHLVDGRDVRVMEREKVTYFHMMFDRHEVVYAEGAATESFHAADLGLSSISDQSREELFGIFPELRSNPNQYGETARKCIKAHEAKLILP</sequence>
<dbReference type="InterPro" id="IPR050557">
    <property type="entry name" value="RTX_toxin/Mannuronan_C5-epim"/>
</dbReference>
<reference evidence="10 11" key="1">
    <citation type="submission" date="2018-05" db="EMBL/GenBank/DDBJ databases">
        <title>Oceanovita maritima gen. nov., sp. nov., a marine bacterium in the family Rhodobacteraceae isolated from surface seawater of Lundu port Xiamen, China.</title>
        <authorList>
            <person name="Hetharua B.H."/>
            <person name="Min D."/>
            <person name="Liao H."/>
            <person name="Tian Y."/>
        </authorList>
    </citation>
    <scope>NUCLEOTIDE SEQUENCE [LARGE SCALE GENOMIC DNA]</scope>
    <source>
        <strain evidence="10 11">FSX-11</strain>
    </source>
</reference>
<dbReference type="Pfam" id="PF00353">
    <property type="entry name" value="HemolysinCabind"/>
    <property type="match status" value="12"/>
</dbReference>
<dbReference type="InterPro" id="IPR036844">
    <property type="entry name" value="Hint_dom_sf"/>
</dbReference>
<comment type="subcellular location">
    <subcellularLocation>
        <location evidence="1">Membrane</location>
    </subcellularLocation>
    <subcellularLocation>
        <location evidence="2">Secreted</location>
    </subcellularLocation>
</comment>
<dbReference type="InterPro" id="IPR003995">
    <property type="entry name" value="RTX_toxin_determinant-A"/>
</dbReference>
<keyword evidence="4" id="KW-0800">Toxin</keyword>
<keyword evidence="3" id="KW-0964">Secreted</keyword>
<keyword evidence="6" id="KW-0843">Virulence</keyword>
<keyword evidence="5" id="KW-0677">Repeat</keyword>
<evidence type="ECO:0000259" key="9">
    <source>
        <dbReference type="Pfam" id="PF13403"/>
    </source>
</evidence>
<feature type="region of interest" description="Disordered" evidence="8">
    <location>
        <begin position="119"/>
        <end position="145"/>
    </location>
</feature>
<dbReference type="Gene3D" id="2.150.10.10">
    <property type="entry name" value="Serralysin-like metalloprotease, C-terminal"/>
    <property type="match status" value="8"/>
</dbReference>
<dbReference type="GO" id="GO:0016020">
    <property type="term" value="C:membrane"/>
    <property type="evidence" value="ECO:0007669"/>
    <property type="project" value="UniProtKB-SubCell"/>
</dbReference>
<dbReference type="Proteomes" id="UP000248012">
    <property type="component" value="Unassembled WGS sequence"/>
</dbReference>